<protein>
    <submittedName>
        <fullName evidence="1">Uncharacterized protein</fullName>
    </submittedName>
</protein>
<name>A0A1G1X5H7_9BACT</name>
<reference evidence="1 2" key="1">
    <citation type="journal article" date="2016" name="Nat. Commun.">
        <title>Thousands of microbial genomes shed light on interconnected biogeochemical processes in an aquifer system.</title>
        <authorList>
            <person name="Anantharaman K."/>
            <person name="Brown C.T."/>
            <person name="Hug L.A."/>
            <person name="Sharon I."/>
            <person name="Castelle C.J."/>
            <person name="Probst A.J."/>
            <person name="Thomas B.C."/>
            <person name="Singh A."/>
            <person name="Wilkins M.J."/>
            <person name="Karaoz U."/>
            <person name="Brodie E.L."/>
            <person name="Williams K.H."/>
            <person name="Hubbard S.S."/>
            <person name="Banfield J.F."/>
        </authorList>
    </citation>
    <scope>NUCLEOTIDE SEQUENCE [LARGE SCALE GENOMIC DNA]</scope>
</reference>
<evidence type="ECO:0000313" key="1">
    <source>
        <dbReference type="EMBL" id="OGY35223.1"/>
    </source>
</evidence>
<comment type="caution">
    <text evidence="1">The sequence shown here is derived from an EMBL/GenBank/DDBJ whole genome shotgun (WGS) entry which is preliminary data.</text>
</comment>
<sequence>MEKHMDIKDRVANEIIKEQELIIGPLAWREAGKVSGLRLDVTAHLAYIDGDVKAVLEALVGRYERLFGQLSLDVCRDAIRPLIAKIPEDQLPVALR</sequence>
<gene>
    <name evidence="1" type="ORF">A3D99_00950</name>
</gene>
<evidence type="ECO:0000313" key="2">
    <source>
        <dbReference type="Proteomes" id="UP000177528"/>
    </source>
</evidence>
<dbReference type="EMBL" id="MHHR01000002">
    <property type="protein sequence ID" value="OGY35223.1"/>
    <property type="molecule type" value="Genomic_DNA"/>
</dbReference>
<dbReference type="Proteomes" id="UP000177528">
    <property type="component" value="Unassembled WGS sequence"/>
</dbReference>
<organism evidence="1 2">
    <name type="scientific">Candidatus Andersenbacteria bacterium RIFCSPHIGHO2_12_FULL_45_11</name>
    <dbReference type="NCBI Taxonomy" id="1797281"/>
    <lineage>
        <taxon>Bacteria</taxon>
        <taxon>Candidatus Anderseniibacteriota</taxon>
    </lineage>
</organism>
<dbReference type="AlphaFoldDB" id="A0A1G1X5H7"/>
<proteinExistence type="predicted"/>
<accession>A0A1G1X5H7</accession>